<gene>
    <name evidence="3" type="ORF">KFE25_006020</name>
</gene>
<evidence type="ECO:0000256" key="1">
    <source>
        <dbReference type="SAM" id="MobiDB-lite"/>
    </source>
</evidence>
<keyword evidence="4" id="KW-1185">Reference proteome</keyword>
<feature type="compositionally biased region" description="Basic and acidic residues" evidence="1">
    <location>
        <begin position="504"/>
        <end position="517"/>
    </location>
</feature>
<dbReference type="Gene3D" id="3.30.450.40">
    <property type="match status" value="1"/>
</dbReference>
<comment type="caution">
    <text evidence="3">The sequence shown here is derived from an EMBL/GenBank/DDBJ whole genome shotgun (WGS) entry which is preliminary data.</text>
</comment>
<dbReference type="Proteomes" id="UP000751190">
    <property type="component" value="Unassembled WGS sequence"/>
</dbReference>
<accession>A0A8J6CGW6</accession>
<evidence type="ECO:0000259" key="2">
    <source>
        <dbReference type="SMART" id="SM00065"/>
    </source>
</evidence>
<protein>
    <recommendedName>
        <fullName evidence="2">GAF domain-containing protein</fullName>
    </recommendedName>
</protein>
<feature type="region of interest" description="Disordered" evidence="1">
    <location>
        <begin position="378"/>
        <end position="410"/>
    </location>
</feature>
<name>A0A8J6CGW6_DIALT</name>
<dbReference type="AlphaFoldDB" id="A0A8J6CGW6"/>
<dbReference type="SUPFAM" id="SSF55781">
    <property type="entry name" value="GAF domain-like"/>
    <property type="match status" value="1"/>
</dbReference>
<evidence type="ECO:0000313" key="3">
    <source>
        <dbReference type="EMBL" id="KAG8469565.1"/>
    </source>
</evidence>
<feature type="domain" description="GAF" evidence="2">
    <location>
        <begin position="926"/>
        <end position="1079"/>
    </location>
</feature>
<dbReference type="InterPro" id="IPR029016">
    <property type="entry name" value="GAF-like_dom_sf"/>
</dbReference>
<feature type="region of interest" description="Disordered" evidence="1">
    <location>
        <begin position="606"/>
        <end position="638"/>
    </location>
</feature>
<dbReference type="Pfam" id="PF01590">
    <property type="entry name" value="GAF"/>
    <property type="match status" value="1"/>
</dbReference>
<dbReference type="EMBL" id="JAGTXO010000002">
    <property type="protein sequence ID" value="KAG8469565.1"/>
    <property type="molecule type" value="Genomic_DNA"/>
</dbReference>
<feature type="region of interest" description="Disordered" evidence="1">
    <location>
        <begin position="495"/>
        <end position="541"/>
    </location>
</feature>
<dbReference type="SMART" id="SM00065">
    <property type="entry name" value="GAF"/>
    <property type="match status" value="1"/>
</dbReference>
<dbReference type="OrthoDB" id="74705at2759"/>
<dbReference type="InterPro" id="IPR003018">
    <property type="entry name" value="GAF"/>
</dbReference>
<reference evidence="3" key="1">
    <citation type="submission" date="2021-05" db="EMBL/GenBank/DDBJ databases">
        <title>The genome of the haptophyte Pavlova lutheri (Diacronema luteri, Pavlovales) - a model for lipid biosynthesis in eukaryotic algae.</title>
        <authorList>
            <person name="Hulatt C.J."/>
            <person name="Posewitz M.C."/>
        </authorList>
    </citation>
    <scope>NUCLEOTIDE SEQUENCE</scope>
    <source>
        <strain evidence="3">NIVA-4/92</strain>
    </source>
</reference>
<proteinExistence type="predicted"/>
<organism evidence="3 4">
    <name type="scientific">Diacronema lutheri</name>
    <name type="common">Unicellular marine alga</name>
    <name type="synonym">Monochrysis lutheri</name>
    <dbReference type="NCBI Taxonomy" id="2081491"/>
    <lineage>
        <taxon>Eukaryota</taxon>
        <taxon>Haptista</taxon>
        <taxon>Haptophyta</taxon>
        <taxon>Pavlovophyceae</taxon>
        <taxon>Pavlovales</taxon>
        <taxon>Pavlovaceae</taxon>
        <taxon>Diacronema</taxon>
    </lineage>
</organism>
<sequence length="1087" mass="114111">MAAEGSTYALGASVTKTQYLKRVARWETGIKRVGAVGTEALPEAPKTPWLGADRAVRLGVRANRCALHCLHNAGRAELAVLLAQPHGRDALADALAAVGGLVAELFALCSGLASAQSPLRADEGLAQLDALRARWHALAAEGGTLPGGRQASEAAQRVGARPYTALPAQASVDTAQRPSTSDPAAFGAYAAPAAAACASPAGVRASSRPPACSCVLPAVSQLAREVPSHDGAFPAEADERNGSLHAEGAQAQPAASFAARHSLRADVSEESRGALGLEGDVLVRIEDGAQPTADAHTLAAVGGGFLSPLQQRVALARMASGVGEQTGGAPLTRTLSMSKRTSIARSPLAAVPAGGASPGGTYEFLGRMRLASNAPSAHDELLGTGSPQGACAPSLRRVGRASRTSSERRLGVEDAGAMGGYERLMSPGGRAAQFGWGARAGSPMCARAQQHWTSQQLVRPFDSAEQSTASLPAVEQPLAVWSSAGALTLLQQAAGAEQEGCSDEAERPAHAEAEHRAQPFHAPRQSSAHGAPLSVHSPVTSTTPVAGISRFGARAGAGARSQIGLAVLLAAAARTPSELRRAPADPPAAAAPAAAPAAAAAAPAAAAGPDGAAGGGCGAHAEPARAASPTATAFQPPTDWGKAELRTFRRLQALVWLLEPPPQPKRELSGPMRVQTVLDQAHSAFAHMQRGEDGHTETRLYRPAVQAGMLTCWLPEPGAEVRAASELGSSARRAAERELLSPLRIFVGSELAHNNGLVGHALSDSEGQPALHFRAMSNTRFKADVDGNLYPGQSLIVVPLEAGGVRYVLTVATRPNELIKDEASPALVELRAFVEAGARYVQAALARLHDAWDPAAPARTPLATTASRLALRLALRTSLERAMRKRGRMRAMWYRAAFRVSAAFLPVASEYKKLSEVQRLIFEARSVDMLAERVMGRFQALVRAERSTLYTYDWRRNTLTSCLAAGMRNFELQLTGARLGIIGLAVVNDECMLVEDCYAHPNFNPAVDLDSGFRTVSMICLPLHDGEGEVIGAVQLINKLHERTNERIKFEPDDLKLSQGIANQIGLAMMHIQDREQLELFHEQLAS</sequence>
<evidence type="ECO:0000313" key="4">
    <source>
        <dbReference type="Proteomes" id="UP000751190"/>
    </source>
</evidence>